<dbReference type="PANTHER" id="PTHR30305:SF1">
    <property type="entry name" value="HPR KINASE_PHOSPHORYLASE"/>
    <property type="match status" value="1"/>
</dbReference>
<organism evidence="3">
    <name type="scientific">human gut metagenome</name>
    <dbReference type="NCBI Taxonomy" id="408170"/>
    <lineage>
        <taxon>unclassified sequences</taxon>
        <taxon>metagenomes</taxon>
        <taxon>organismal metagenomes</taxon>
    </lineage>
</organism>
<dbReference type="GO" id="GO:0000155">
    <property type="term" value="F:phosphorelay sensor kinase activity"/>
    <property type="evidence" value="ECO:0007669"/>
    <property type="project" value="InterPro"/>
</dbReference>
<name>W1X7G1_9ZZZZ</name>
<dbReference type="GO" id="GO:0005524">
    <property type="term" value="F:ATP binding"/>
    <property type="evidence" value="ECO:0007669"/>
    <property type="project" value="InterPro"/>
</dbReference>
<sequence>ALELIKRGHRLVTDDAVDIREIDGQLIGTSPKITIGMLEVRGIGIIVCYLSLILFILLSMMSTGVISDIKLYL</sequence>
<gene>
    <name evidence="3" type="ORF">Q604_UNBC17831G0001</name>
</gene>
<keyword evidence="1" id="KW-0472">Membrane</keyword>
<feature type="domain" description="HPr kinase/phosphorylase C-terminal" evidence="2">
    <location>
        <begin position="1"/>
        <end position="46"/>
    </location>
</feature>
<dbReference type="AlphaFoldDB" id="W1X7G1"/>
<dbReference type="Pfam" id="PF07475">
    <property type="entry name" value="Hpr_kinase_C"/>
    <property type="match status" value="1"/>
</dbReference>
<reference evidence="3" key="1">
    <citation type="submission" date="2013-12" db="EMBL/GenBank/DDBJ databases">
        <title>A Varibaculum cambriense genome reconstructed from a premature infant gut community with otherwise low bacterial novelty that shifts toward anaerobic metabolism during the third week of life.</title>
        <authorList>
            <person name="Brown C.T."/>
            <person name="Sharon I."/>
            <person name="Thomas B.C."/>
            <person name="Castelle C.J."/>
            <person name="Morowitz M.J."/>
            <person name="Banfield J.F."/>
        </authorList>
    </citation>
    <scope>NUCLEOTIDE SEQUENCE</scope>
</reference>
<dbReference type="InterPro" id="IPR011104">
    <property type="entry name" value="Hpr_kin/Pase_C"/>
</dbReference>
<dbReference type="Gene3D" id="3.40.50.300">
    <property type="entry name" value="P-loop containing nucleotide triphosphate hydrolases"/>
    <property type="match status" value="1"/>
</dbReference>
<evidence type="ECO:0000259" key="2">
    <source>
        <dbReference type="Pfam" id="PF07475"/>
    </source>
</evidence>
<dbReference type="InterPro" id="IPR027417">
    <property type="entry name" value="P-loop_NTPase"/>
</dbReference>
<keyword evidence="3" id="KW-0418">Kinase</keyword>
<dbReference type="SUPFAM" id="SSF53795">
    <property type="entry name" value="PEP carboxykinase-like"/>
    <property type="match status" value="1"/>
</dbReference>
<accession>W1X7G1</accession>
<keyword evidence="3" id="KW-0808">Transferase</keyword>
<dbReference type="PANTHER" id="PTHR30305">
    <property type="entry name" value="PROTEIN YJDM-RELATED"/>
    <property type="match status" value="1"/>
</dbReference>
<comment type="caution">
    <text evidence="3">The sequence shown here is derived from an EMBL/GenBank/DDBJ whole genome shotgun (WGS) entry which is preliminary data.</text>
</comment>
<feature type="non-terminal residue" evidence="3">
    <location>
        <position position="1"/>
    </location>
</feature>
<evidence type="ECO:0000313" key="3">
    <source>
        <dbReference type="EMBL" id="ETJ25375.1"/>
    </source>
</evidence>
<dbReference type="GO" id="GO:0006109">
    <property type="term" value="P:regulation of carbohydrate metabolic process"/>
    <property type="evidence" value="ECO:0007669"/>
    <property type="project" value="InterPro"/>
</dbReference>
<proteinExistence type="predicted"/>
<keyword evidence="1" id="KW-0812">Transmembrane</keyword>
<keyword evidence="1" id="KW-1133">Transmembrane helix</keyword>
<protein>
    <submittedName>
        <fullName evidence="3">HPr kinase/phosphorylase</fullName>
    </submittedName>
</protein>
<dbReference type="EMBL" id="AZMM01017831">
    <property type="protein sequence ID" value="ETJ25375.1"/>
    <property type="molecule type" value="Genomic_DNA"/>
</dbReference>
<evidence type="ECO:0000256" key="1">
    <source>
        <dbReference type="SAM" id="Phobius"/>
    </source>
</evidence>
<feature type="transmembrane region" description="Helical" evidence="1">
    <location>
        <begin position="42"/>
        <end position="66"/>
    </location>
</feature>